<sequence>MHSANTAHSPVRRSPRSASAFLVAVVLAPALLSSCGEPPRRAPAASDAPAAATGGGAGGDGTAIAGEPIRLAGRVRLLGDLASATPPAALFINLRASEALGNFPILSTKVVLDDPGARVDDDGALSLPFVVTGANGMGTSTVLDSSILPADYDLEALYDPTGYLMEDEGKVRSRLAIDGHDLDGLVIEVGG</sequence>
<name>A0A518D407_9BACT</name>
<reference evidence="2 3" key="1">
    <citation type="submission" date="2019-02" db="EMBL/GenBank/DDBJ databases">
        <title>Deep-cultivation of Planctomycetes and their phenomic and genomic characterization uncovers novel biology.</title>
        <authorList>
            <person name="Wiegand S."/>
            <person name="Jogler M."/>
            <person name="Boedeker C."/>
            <person name="Pinto D."/>
            <person name="Vollmers J."/>
            <person name="Rivas-Marin E."/>
            <person name="Kohn T."/>
            <person name="Peeters S.H."/>
            <person name="Heuer A."/>
            <person name="Rast P."/>
            <person name="Oberbeckmann S."/>
            <person name="Bunk B."/>
            <person name="Jeske O."/>
            <person name="Meyerdierks A."/>
            <person name="Storesund J.E."/>
            <person name="Kallscheuer N."/>
            <person name="Luecker S."/>
            <person name="Lage O.M."/>
            <person name="Pohl T."/>
            <person name="Merkel B.J."/>
            <person name="Hornburger P."/>
            <person name="Mueller R.-W."/>
            <person name="Bruemmer F."/>
            <person name="Labrenz M."/>
            <person name="Spormann A.M."/>
            <person name="Op den Camp H."/>
            <person name="Overmann J."/>
            <person name="Amann R."/>
            <person name="Jetten M.S.M."/>
            <person name="Mascher T."/>
            <person name="Medema M.H."/>
            <person name="Devos D.P."/>
            <person name="Kaster A.-K."/>
            <person name="Ovreas L."/>
            <person name="Rohde M."/>
            <person name="Galperin M.Y."/>
            <person name="Jogler C."/>
        </authorList>
    </citation>
    <scope>NUCLEOTIDE SEQUENCE [LARGE SCALE GENOMIC DNA]</scope>
    <source>
        <strain evidence="2 3">Pla163</strain>
    </source>
</reference>
<protein>
    <submittedName>
        <fullName evidence="2">Uncharacterized protein</fullName>
    </submittedName>
</protein>
<dbReference type="Proteomes" id="UP000319342">
    <property type="component" value="Chromosome"/>
</dbReference>
<dbReference type="AlphaFoldDB" id="A0A518D407"/>
<keyword evidence="3" id="KW-1185">Reference proteome</keyword>
<feature type="compositionally biased region" description="Low complexity" evidence="1">
    <location>
        <begin position="42"/>
        <end position="52"/>
    </location>
</feature>
<evidence type="ECO:0000313" key="3">
    <source>
        <dbReference type="Proteomes" id="UP000319342"/>
    </source>
</evidence>
<accession>A0A518D407</accession>
<dbReference type="EMBL" id="CP036290">
    <property type="protein sequence ID" value="QDU86212.1"/>
    <property type="molecule type" value="Genomic_DNA"/>
</dbReference>
<dbReference type="RefSeq" id="WP_145191024.1">
    <property type="nucleotide sequence ID" value="NZ_CP036290.1"/>
</dbReference>
<evidence type="ECO:0000313" key="2">
    <source>
        <dbReference type="EMBL" id="QDU86212.1"/>
    </source>
</evidence>
<proteinExistence type="predicted"/>
<gene>
    <name evidence="2" type="ORF">Pla163_33620</name>
</gene>
<organism evidence="2 3">
    <name type="scientific">Rohdeia mirabilis</name>
    <dbReference type="NCBI Taxonomy" id="2528008"/>
    <lineage>
        <taxon>Bacteria</taxon>
        <taxon>Pseudomonadati</taxon>
        <taxon>Planctomycetota</taxon>
        <taxon>Planctomycetia</taxon>
        <taxon>Planctomycetia incertae sedis</taxon>
        <taxon>Rohdeia</taxon>
    </lineage>
</organism>
<evidence type="ECO:0000256" key="1">
    <source>
        <dbReference type="SAM" id="MobiDB-lite"/>
    </source>
</evidence>
<feature type="region of interest" description="Disordered" evidence="1">
    <location>
        <begin position="37"/>
        <end position="59"/>
    </location>
</feature>